<name>A0AAV3XL70_9CYAN</name>
<evidence type="ECO:0000313" key="2">
    <source>
        <dbReference type="Proteomes" id="UP001050975"/>
    </source>
</evidence>
<reference evidence="1" key="1">
    <citation type="submission" date="2019-10" db="EMBL/GenBank/DDBJ databases">
        <title>Draft genome sequece of Microseira wollei NIES-4236.</title>
        <authorList>
            <person name="Yamaguchi H."/>
            <person name="Suzuki S."/>
            <person name="Kawachi M."/>
        </authorList>
    </citation>
    <scope>NUCLEOTIDE SEQUENCE</scope>
    <source>
        <strain evidence="1">NIES-4236</strain>
    </source>
</reference>
<evidence type="ECO:0000313" key="1">
    <source>
        <dbReference type="EMBL" id="GET41790.1"/>
    </source>
</evidence>
<gene>
    <name evidence="1" type="ORF">MiSe_66040</name>
</gene>
<organism evidence="1 2">
    <name type="scientific">Microseira wollei NIES-4236</name>
    <dbReference type="NCBI Taxonomy" id="2530354"/>
    <lineage>
        <taxon>Bacteria</taxon>
        <taxon>Bacillati</taxon>
        <taxon>Cyanobacteriota</taxon>
        <taxon>Cyanophyceae</taxon>
        <taxon>Oscillatoriophycideae</taxon>
        <taxon>Aerosakkonematales</taxon>
        <taxon>Aerosakkonemataceae</taxon>
        <taxon>Microseira</taxon>
    </lineage>
</organism>
<dbReference type="AlphaFoldDB" id="A0AAV3XL70"/>
<keyword evidence="2" id="KW-1185">Reference proteome</keyword>
<protein>
    <submittedName>
        <fullName evidence="1">Uncharacterized protein</fullName>
    </submittedName>
</protein>
<accession>A0AAV3XL70</accession>
<dbReference type="EMBL" id="BLAY01000134">
    <property type="protein sequence ID" value="GET41790.1"/>
    <property type="molecule type" value="Genomic_DNA"/>
</dbReference>
<dbReference type="Proteomes" id="UP001050975">
    <property type="component" value="Unassembled WGS sequence"/>
</dbReference>
<sequence>MGFAYNFQPSQIVCLEHEGTCLYAEVIQIVESRQLCWARPLMLATAPLGVEPVPQPPTLYDLRQGADLLWPLSLFRTALDTEVIPLLAQLQASKAQSEGCQSAHRQLSHFVRQVWQAHPAKFSSNRRN</sequence>
<proteinExistence type="predicted"/>
<comment type="caution">
    <text evidence="1">The sequence shown here is derived from an EMBL/GenBank/DDBJ whole genome shotgun (WGS) entry which is preliminary data.</text>
</comment>